<gene>
    <name evidence="2" type="ORF">GCM10009554_62100</name>
</gene>
<reference evidence="3" key="1">
    <citation type="journal article" date="2019" name="Int. J. Syst. Evol. Microbiol.">
        <title>The Global Catalogue of Microorganisms (GCM) 10K type strain sequencing project: providing services to taxonomists for standard genome sequencing and annotation.</title>
        <authorList>
            <consortium name="The Broad Institute Genomics Platform"/>
            <consortium name="The Broad Institute Genome Sequencing Center for Infectious Disease"/>
            <person name="Wu L."/>
            <person name="Ma J."/>
        </authorList>
    </citation>
    <scope>NUCLEOTIDE SEQUENCE [LARGE SCALE GENOMIC DNA]</scope>
    <source>
        <strain evidence="3">JCM 10977</strain>
    </source>
</reference>
<dbReference type="InterPro" id="IPR038020">
    <property type="entry name" value="MbtH-like_sf"/>
</dbReference>
<dbReference type="Pfam" id="PF03621">
    <property type="entry name" value="MbtH"/>
    <property type="match status" value="1"/>
</dbReference>
<feature type="domain" description="MbtH-like" evidence="1">
    <location>
        <begin position="3"/>
        <end position="53"/>
    </location>
</feature>
<protein>
    <submittedName>
        <fullName evidence="2">MbtH family protein</fullName>
    </submittedName>
</protein>
<dbReference type="SMART" id="SM00923">
    <property type="entry name" value="MbtH"/>
    <property type="match status" value="1"/>
</dbReference>
<name>A0ABP4BV65_9ACTN</name>
<dbReference type="InterPro" id="IPR037407">
    <property type="entry name" value="MLP_fam"/>
</dbReference>
<organism evidence="2 3">
    <name type="scientific">Kribbella koreensis</name>
    <dbReference type="NCBI Taxonomy" id="57909"/>
    <lineage>
        <taxon>Bacteria</taxon>
        <taxon>Bacillati</taxon>
        <taxon>Actinomycetota</taxon>
        <taxon>Actinomycetes</taxon>
        <taxon>Propionibacteriales</taxon>
        <taxon>Kribbellaceae</taxon>
        <taxon>Kribbella</taxon>
    </lineage>
</organism>
<dbReference type="InterPro" id="IPR005153">
    <property type="entry name" value="MbtH-like_dom"/>
</dbReference>
<dbReference type="EMBL" id="BAAAHK010000017">
    <property type="protein sequence ID" value="GAA0955110.1"/>
    <property type="molecule type" value="Genomic_DNA"/>
</dbReference>
<dbReference type="PANTHER" id="PTHR38444:SF1">
    <property type="entry name" value="ENTEROBACTIN BIOSYNTHESIS PROTEIN YBDZ"/>
    <property type="match status" value="1"/>
</dbReference>
<proteinExistence type="predicted"/>
<evidence type="ECO:0000259" key="1">
    <source>
        <dbReference type="SMART" id="SM00923"/>
    </source>
</evidence>
<dbReference type="RefSeq" id="WP_343978214.1">
    <property type="nucleotide sequence ID" value="NZ_BAAAHK010000017.1"/>
</dbReference>
<keyword evidence="3" id="KW-1185">Reference proteome</keyword>
<comment type="caution">
    <text evidence="2">The sequence shown here is derived from an EMBL/GenBank/DDBJ whole genome shotgun (WGS) entry which is preliminary data.</text>
</comment>
<accession>A0ABP4BV65</accession>
<dbReference type="PANTHER" id="PTHR38444">
    <property type="entry name" value="ENTEROBACTIN BIOSYNTHESIS PROTEIN YBDZ"/>
    <property type="match status" value="1"/>
</dbReference>
<dbReference type="SUPFAM" id="SSF160582">
    <property type="entry name" value="MbtH-like"/>
    <property type="match status" value="1"/>
</dbReference>
<evidence type="ECO:0000313" key="3">
    <source>
        <dbReference type="Proteomes" id="UP001500542"/>
    </source>
</evidence>
<dbReference type="Proteomes" id="UP001500542">
    <property type="component" value="Unassembled WGS sequence"/>
</dbReference>
<sequence length="69" mass="7554">MVNPFDDPATDFRALRNELGQYSLWPVTIEQPTGWEAVFGPASRAACLDHIERSWTSLSPLGPAPGESP</sequence>
<evidence type="ECO:0000313" key="2">
    <source>
        <dbReference type="EMBL" id="GAA0955110.1"/>
    </source>
</evidence>
<dbReference type="Gene3D" id="3.90.820.10">
    <property type="entry name" value="Structural Genomics, Unknown Function 30-nov-00 1gh9 Mol_id"/>
    <property type="match status" value="1"/>
</dbReference>